<keyword evidence="3" id="KW-1185">Reference proteome</keyword>
<sequence>MKRENLKMKSILCILLLGLAVSAVPIENVQRDLISTVNFFIIQKKLGHKFYLRILSDKYSSEMYTLEMYHNHCVLNMIRTQVSYVFFYF</sequence>
<organism evidence="2 3">
    <name type="scientific">Brachionus plicatilis</name>
    <name type="common">Marine rotifer</name>
    <name type="synonym">Brachionus muelleri</name>
    <dbReference type="NCBI Taxonomy" id="10195"/>
    <lineage>
        <taxon>Eukaryota</taxon>
        <taxon>Metazoa</taxon>
        <taxon>Spiralia</taxon>
        <taxon>Gnathifera</taxon>
        <taxon>Rotifera</taxon>
        <taxon>Eurotatoria</taxon>
        <taxon>Monogononta</taxon>
        <taxon>Pseudotrocha</taxon>
        <taxon>Ploima</taxon>
        <taxon>Brachionidae</taxon>
        <taxon>Brachionus</taxon>
    </lineage>
</organism>
<evidence type="ECO:0000256" key="1">
    <source>
        <dbReference type="SAM" id="SignalP"/>
    </source>
</evidence>
<comment type="caution">
    <text evidence="2">The sequence shown here is derived from an EMBL/GenBank/DDBJ whole genome shotgun (WGS) entry which is preliminary data.</text>
</comment>
<proteinExistence type="predicted"/>
<reference evidence="2 3" key="1">
    <citation type="journal article" date="2018" name="Sci. Rep.">
        <title>Genomic signatures of local adaptation to the degree of environmental predictability in rotifers.</title>
        <authorList>
            <person name="Franch-Gras L."/>
            <person name="Hahn C."/>
            <person name="Garcia-Roger E.M."/>
            <person name="Carmona M.J."/>
            <person name="Serra M."/>
            <person name="Gomez A."/>
        </authorList>
    </citation>
    <scope>NUCLEOTIDE SEQUENCE [LARGE SCALE GENOMIC DNA]</scope>
    <source>
        <strain evidence="2">HYR1</strain>
    </source>
</reference>
<protein>
    <submittedName>
        <fullName evidence="2">MRP repeat motif 7</fullName>
    </submittedName>
</protein>
<dbReference type="EMBL" id="REGN01003368">
    <property type="protein sequence ID" value="RNA22988.1"/>
    <property type="molecule type" value="Genomic_DNA"/>
</dbReference>
<feature type="chain" id="PRO_5017946413" evidence="1">
    <location>
        <begin position="24"/>
        <end position="89"/>
    </location>
</feature>
<evidence type="ECO:0000313" key="3">
    <source>
        <dbReference type="Proteomes" id="UP000276133"/>
    </source>
</evidence>
<dbReference type="Proteomes" id="UP000276133">
    <property type="component" value="Unassembled WGS sequence"/>
</dbReference>
<accession>A0A3M7RI65</accession>
<name>A0A3M7RI65_BRAPC</name>
<dbReference type="AlphaFoldDB" id="A0A3M7RI65"/>
<feature type="signal peptide" evidence="1">
    <location>
        <begin position="1"/>
        <end position="23"/>
    </location>
</feature>
<evidence type="ECO:0000313" key="2">
    <source>
        <dbReference type="EMBL" id="RNA22988.1"/>
    </source>
</evidence>
<gene>
    <name evidence="2" type="ORF">BpHYR1_039614</name>
</gene>
<keyword evidence="1" id="KW-0732">Signal</keyword>